<evidence type="ECO:0000313" key="4">
    <source>
        <dbReference type="Proteomes" id="UP001156703"/>
    </source>
</evidence>
<dbReference type="Pfam" id="PF03544">
    <property type="entry name" value="TonB_C"/>
    <property type="match status" value="1"/>
</dbReference>
<protein>
    <recommendedName>
        <fullName evidence="2">TonB C-terminal domain-containing protein</fullName>
    </recommendedName>
</protein>
<accession>A0ABQ5Z461</accession>
<keyword evidence="4" id="KW-1185">Reference proteome</keyword>
<reference evidence="4" key="1">
    <citation type="journal article" date="2019" name="Int. J. Syst. Evol. Microbiol.">
        <title>The Global Catalogue of Microorganisms (GCM) 10K type strain sequencing project: providing services to taxonomists for standard genome sequencing and annotation.</title>
        <authorList>
            <consortium name="The Broad Institute Genomics Platform"/>
            <consortium name="The Broad Institute Genome Sequencing Center for Infectious Disease"/>
            <person name="Wu L."/>
            <person name="Ma J."/>
        </authorList>
    </citation>
    <scope>NUCLEOTIDE SEQUENCE [LARGE SCALE GENOMIC DNA]</scope>
    <source>
        <strain evidence="4">NBRC 102146</strain>
    </source>
</reference>
<feature type="compositionally biased region" description="Pro residues" evidence="1">
    <location>
        <begin position="55"/>
        <end position="65"/>
    </location>
</feature>
<gene>
    <name evidence="3" type="ORF">GCM10007925_05020</name>
</gene>
<evidence type="ECO:0000256" key="1">
    <source>
        <dbReference type="SAM" id="MobiDB-lite"/>
    </source>
</evidence>
<feature type="domain" description="TonB C-terminal" evidence="2">
    <location>
        <begin position="133"/>
        <end position="224"/>
    </location>
</feature>
<dbReference type="Proteomes" id="UP001156703">
    <property type="component" value="Unassembled WGS sequence"/>
</dbReference>
<evidence type="ECO:0000259" key="2">
    <source>
        <dbReference type="PROSITE" id="PS52015"/>
    </source>
</evidence>
<organism evidence="3 4">
    <name type="scientific">Sphingomonas astaxanthinifaciens DSM 22298</name>
    <dbReference type="NCBI Taxonomy" id="1123267"/>
    <lineage>
        <taxon>Bacteria</taxon>
        <taxon>Pseudomonadati</taxon>
        <taxon>Pseudomonadota</taxon>
        <taxon>Alphaproteobacteria</taxon>
        <taxon>Sphingomonadales</taxon>
        <taxon>Sphingomonadaceae</taxon>
        <taxon>Sphingomonas</taxon>
    </lineage>
</organism>
<dbReference type="SUPFAM" id="SSF74653">
    <property type="entry name" value="TolA/TonB C-terminal domain"/>
    <property type="match status" value="1"/>
</dbReference>
<sequence>MLAYATHRRTPRQLSPSTLLVIVGVHAVALAMVAAAKMDIDIVPRGGPTKIIDIPLPPPPTPPKPVEQRSQEQQPAHQSSIDRFPPITPLPIPGPEFAAGPTTLDPPDLGPILDKPIGPPAQPDPPPVMPVKVAARAITPADLVRPPYPDSKRRSEEEAALRLRLSIDERGRVTAVEPIGAADPDFLAAARSHLLRFWRYRPATEDGRAVATSMVITLRFQLEE</sequence>
<dbReference type="PROSITE" id="PS52015">
    <property type="entry name" value="TONB_CTD"/>
    <property type="match status" value="1"/>
</dbReference>
<feature type="region of interest" description="Disordered" evidence="1">
    <location>
        <begin position="51"/>
        <end position="124"/>
    </location>
</feature>
<proteinExistence type="predicted"/>
<comment type="caution">
    <text evidence="3">The sequence shown here is derived from an EMBL/GenBank/DDBJ whole genome shotgun (WGS) entry which is preliminary data.</text>
</comment>
<dbReference type="Gene3D" id="3.30.1150.10">
    <property type="match status" value="1"/>
</dbReference>
<dbReference type="InterPro" id="IPR037682">
    <property type="entry name" value="TonB_C"/>
</dbReference>
<dbReference type="EMBL" id="BSOO01000003">
    <property type="protein sequence ID" value="GLR46791.1"/>
    <property type="molecule type" value="Genomic_DNA"/>
</dbReference>
<feature type="compositionally biased region" description="Polar residues" evidence="1">
    <location>
        <begin position="71"/>
        <end position="81"/>
    </location>
</feature>
<evidence type="ECO:0000313" key="3">
    <source>
        <dbReference type="EMBL" id="GLR46791.1"/>
    </source>
</evidence>
<dbReference type="RefSeq" id="WP_029941660.1">
    <property type="nucleotide sequence ID" value="NZ_BSOO01000003.1"/>
</dbReference>
<name>A0ABQ5Z461_9SPHN</name>